<organism evidence="2 3">
    <name type="scientific">Mycena albidolilacea</name>
    <dbReference type="NCBI Taxonomy" id="1033008"/>
    <lineage>
        <taxon>Eukaryota</taxon>
        <taxon>Fungi</taxon>
        <taxon>Dikarya</taxon>
        <taxon>Basidiomycota</taxon>
        <taxon>Agaricomycotina</taxon>
        <taxon>Agaricomycetes</taxon>
        <taxon>Agaricomycetidae</taxon>
        <taxon>Agaricales</taxon>
        <taxon>Marasmiineae</taxon>
        <taxon>Mycenaceae</taxon>
        <taxon>Mycena</taxon>
    </lineage>
</organism>
<name>A0AAD6ZNN0_9AGAR</name>
<proteinExistence type="predicted"/>
<keyword evidence="3" id="KW-1185">Reference proteome</keyword>
<gene>
    <name evidence="2" type="ORF">DFH08DRAFT_966381</name>
</gene>
<dbReference type="AlphaFoldDB" id="A0AAD6ZNN0"/>
<evidence type="ECO:0000313" key="2">
    <source>
        <dbReference type="EMBL" id="KAJ7331365.1"/>
    </source>
</evidence>
<evidence type="ECO:0000313" key="3">
    <source>
        <dbReference type="Proteomes" id="UP001218218"/>
    </source>
</evidence>
<dbReference type="EMBL" id="JARIHO010000035">
    <property type="protein sequence ID" value="KAJ7331365.1"/>
    <property type="molecule type" value="Genomic_DNA"/>
</dbReference>
<feature type="compositionally biased region" description="Basic and acidic residues" evidence="1">
    <location>
        <begin position="62"/>
        <end position="72"/>
    </location>
</feature>
<sequence>MASLGPGHLSDLSLVPTSFKTGTMWKGNKRLTVELLDTEGGEVERVTVVLTINAIVLGSKAANEEKEKKDGRPSTGRVFKLNDRSTAT</sequence>
<feature type="region of interest" description="Disordered" evidence="1">
    <location>
        <begin position="62"/>
        <end position="88"/>
    </location>
</feature>
<protein>
    <submittedName>
        <fullName evidence="2">Uncharacterized protein</fullName>
    </submittedName>
</protein>
<accession>A0AAD6ZNN0</accession>
<dbReference type="Proteomes" id="UP001218218">
    <property type="component" value="Unassembled WGS sequence"/>
</dbReference>
<comment type="caution">
    <text evidence="2">The sequence shown here is derived from an EMBL/GenBank/DDBJ whole genome shotgun (WGS) entry which is preliminary data.</text>
</comment>
<reference evidence="2" key="1">
    <citation type="submission" date="2023-03" db="EMBL/GenBank/DDBJ databases">
        <title>Massive genome expansion in bonnet fungi (Mycena s.s.) driven by repeated elements and novel gene families across ecological guilds.</title>
        <authorList>
            <consortium name="Lawrence Berkeley National Laboratory"/>
            <person name="Harder C.B."/>
            <person name="Miyauchi S."/>
            <person name="Viragh M."/>
            <person name="Kuo A."/>
            <person name="Thoen E."/>
            <person name="Andreopoulos B."/>
            <person name="Lu D."/>
            <person name="Skrede I."/>
            <person name="Drula E."/>
            <person name="Henrissat B."/>
            <person name="Morin E."/>
            <person name="Kohler A."/>
            <person name="Barry K."/>
            <person name="LaButti K."/>
            <person name="Morin E."/>
            <person name="Salamov A."/>
            <person name="Lipzen A."/>
            <person name="Mereny Z."/>
            <person name="Hegedus B."/>
            <person name="Baldrian P."/>
            <person name="Stursova M."/>
            <person name="Weitz H."/>
            <person name="Taylor A."/>
            <person name="Grigoriev I.V."/>
            <person name="Nagy L.G."/>
            <person name="Martin F."/>
            <person name="Kauserud H."/>
        </authorList>
    </citation>
    <scope>NUCLEOTIDE SEQUENCE</scope>
    <source>
        <strain evidence="2">CBHHK002</strain>
    </source>
</reference>
<evidence type="ECO:0000256" key="1">
    <source>
        <dbReference type="SAM" id="MobiDB-lite"/>
    </source>
</evidence>